<gene>
    <name evidence="2" type="ORF">O0535_13655</name>
</gene>
<dbReference type="RefSeq" id="WP_258417630.1">
    <property type="nucleotide sequence ID" value="NZ_JAPTNG010000009.1"/>
</dbReference>
<evidence type="ECO:0000313" key="2">
    <source>
        <dbReference type="EMBL" id="MCZ0831785.1"/>
    </source>
</evidence>
<reference evidence="2" key="1">
    <citation type="submission" date="2022-09" db="EMBL/GenBank/DDBJ databases">
        <title>Genome analysis and characterization of larvicidal activity of Brevibacillus strains.</title>
        <authorList>
            <person name="Patrusheva E.V."/>
            <person name="Izotova A.O."/>
            <person name="Toshchakov S.V."/>
            <person name="Sineoky S.P."/>
        </authorList>
    </citation>
    <scope>NUCLEOTIDE SEQUENCE</scope>
    <source>
        <strain evidence="2">VKPM_B-13244</strain>
    </source>
</reference>
<name>A0ABT4I013_9BACL</name>
<keyword evidence="3" id="KW-1185">Reference proteome</keyword>
<protein>
    <submittedName>
        <fullName evidence="2">ORF6C domain-containing protein</fullName>
    </submittedName>
</protein>
<organism evidence="2 3">
    <name type="scientific">Brevibacillus halotolerans</name>
    <dbReference type="NCBI Taxonomy" id="1507437"/>
    <lineage>
        <taxon>Bacteria</taxon>
        <taxon>Bacillati</taxon>
        <taxon>Bacillota</taxon>
        <taxon>Bacilli</taxon>
        <taxon>Bacillales</taxon>
        <taxon>Paenibacillaceae</taxon>
        <taxon>Brevibacillus</taxon>
    </lineage>
</organism>
<evidence type="ECO:0000259" key="1">
    <source>
        <dbReference type="Pfam" id="PF10552"/>
    </source>
</evidence>
<dbReference type="NCBIfam" id="TIGR02681">
    <property type="entry name" value="phage_pRha"/>
    <property type="match status" value="1"/>
</dbReference>
<dbReference type="Pfam" id="PF10552">
    <property type="entry name" value="ORF6C"/>
    <property type="match status" value="1"/>
</dbReference>
<comment type="caution">
    <text evidence="2">The sequence shown here is derived from an EMBL/GenBank/DDBJ whole genome shotgun (WGS) entry which is preliminary data.</text>
</comment>
<dbReference type="EMBL" id="JAPTNG010000009">
    <property type="protein sequence ID" value="MCZ0831785.1"/>
    <property type="molecule type" value="Genomic_DNA"/>
</dbReference>
<feature type="domain" description="ORF6C" evidence="1">
    <location>
        <begin position="118"/>
        <end position="225"/>
    </location>
</feature>
<dbReference type="Pfam" id="PF09669">
    <property type="entry name" value="Phage_pRha"/>
    <property type="match status" value="1"/>
</dbReference>
<dbReference type="Proteomes" id="UP001067708">
    <property type="component" value="Unassembled WGS sequence"/>
</dbReference>
<evidence type="ECO:0000313" key="3">
    <source>
        <dbReference type="Proteomes" id="UP001067708"/>
    </source>
</evidence>
<proteinExistence type="predicted"/>
<dbReference type="InterPro" id="IPR014054">
    <property type="entry name" value="Phage_regulatory_Rha"/>
</dbReference>
<dbReference type="InterPro" id="IPR018878">
    <property type="entry name" value="ORF6C_dom"/>
</dbReference>
<sequence>MNQLVFIQNNQVVTDSLTIAEVFEKRHADVLRDIDVQIEKLDQAGESEWGLRNFAHTQYQHQQNKQWYPKYDLTEDAFALVAMSYVTPEAMKMKVKFLEQFKQMKDQLNNPLAGMSKELQAIVMIDKRTVEIENRLFNLEQTKTVDYSQQQVLNSLCKRRVMEIIGGKQSPAYKQIVFKVFKAAWNEYQEYFAVNSYRNTATKDFEKAKEFLQRWTPRGKLLREIEEANGQMNMFDGFKGA</sequence>
<accession>A0ABT4I013</accession>